<accession>A0AAN6VHS6</accession>
<feature type="signal peptide" evidence="1">
    <location>
        <begin position="1"/>
        <end position="23"/>
    </location>
</feature>
<dbReference type="AlphaFoldDB" id="A0AAN6VHS6"/>
<gene>
    <name evidence="2" type="ORF">C8A00DRAFT_45034</name>
</gene>
<protein>
    <recommendedName>
        <fullName evidence="4">Ubiquitin 3 binding protein But2 C-terminal domain-containing protein</fullName>
    </recommendedName>
</protein>
<evidence type="ECO:0000313" key="3">
    <source>
        <dbReference type="Proteomes" id="UP001302745"/>
    </source>
</evidence>
<reference evidence="2" key="2">
    <citation type="submission" date="2023-05" db="EMBL/GenBank/DDBJ databases">
        <authorList>
            <consortium name="Lawrence Berkeley National Laboratory"/>
            <person name="Steindorff A."/>
            <person name="Hensen N."/>
            <person name="Bonometti L."/>
            <person name="Westerberg I."/>
            <person name="Brannstrom I.O."/>
            <person name="Guillou S."/>
            <person name="Cros-Aarteil S."/>
            <person name="Calhoun S."/>
            <person name="Haridas S."/>
            <person name="Kuo A."/>
            <person name="Mondo S."/>
            <person name="Pangilinan J."/>
            <person name="Riley R."/>
            <person name="Labutti K."/>
            <person name="Andreopoulos B."/>
            <person name="Lipzen A."/>
            <person name="Chen C."/>
            <person name="Yanf M."/>
            <person name="Daum C."/>
            <person name="Ng V."/>
            <person name="Clum A."/>
            <person name="Ohm R."/>
            <person name="Martin F."/>
            <person name="Silar P."/>
            <person name="Natvig D."/>
            <person name="Lalanne C."/>
            <person name="Gautier V."/>
            <person name="Ament-Velasquez S.L."/>
            <person name="Kruys A."/>
            <person name="Hutchinson M.I."/>
            <person name="Powell A.J."/>
            <person name="Barry K."/>
            <person name="Miller A.N."/>
            <person name="Grigoriev I.V."/>
            <person name="Debuchy R."/>
            <person name="Gladieux P."/>
            <person name="Thoren M.H."/>
            <person name="Johannesson H."/>
        </authorList>
    </citation>
    <scope>NUCLEOTIDE SEQUENCE</scope>
    <source>
        <strain evidence="2">CBS 538.74</strain>
    </source>
</reference>
<dbReference type="EMBL" id="MU856999">
    <property type="protein sequence ID" value="KAK4151802.1"/>
    <property type="molecule type" value="Genomic_DNA"/>
</dbReference>
<sequence length="188" mass="19504">MKFTLAPTTLLALLATTLTTTTAIPVPAPLNTNTLTPRTCPHVHPLATPRLNLVNRPDLGVTTTQTLLFTLPSTAPGTPLPGPCTLRAVFPPHWEVIDTSVQKGGEPLAVNVFAVDGPAAGALVGVVRFGSSSSSAGNGERVVTVNSFACRERMAYRFELAGVGEVGFVNGLDQGLGVEGGLEMAWGC</sequence>
<comment type="caution">
    <text evidence="2">The sequence shown here is derived from an EMBL/GenBank/DDBJ whole genome shotgun (WGS) entry which is preliminary data.</text>
</comment>
<keyword evidence="1" id="KW-0732">Signal</keyword>
<evidence type="ECO:0000256" key="1">
    <source>
        <dbReference type="SAM" id="SignalP"/>
    </source>
</evidence>
<proteinExistence type="predicted"/>
<feature type="chain" id="PRO_5042829052" description="Ubiquitin 3 binding protein But2 C-terminal domain-containing protein" evidence="1">
    <location>
        <begin position="24"/>
        <end position="188"/>
    </location>
</feature>
<organism evidence="2 3">
    <name type="scientific">Chaetomidium leptoderma</name>
    <dbReference type="NCBI Taxonomy" id="669021"/>
    <lineage>
        <taxon>Eukaryota</taxon>
        <taxon>Fungi</taxon>
        <taxon>Dikarya</taxon>
        <taxon>Ascomycota</taxon>
        <taxon>Pezizomycotina</taxon>
        <taxon>Sordariomycetes</taxon>
        <taxon>Sordariomycetidae</taxon>
        <taxon>Sordariales</taxon>
        <taxon>Chaetomiaceae</taxon>
        <taxon>Chaetomidium</taxon>
    </lineage>
</organism>
<evidence type="ECO:0000313" key="2">
    <source>
        <dbReference type="EMBL" id="KAK4151802.1"/>
    </source>
</evidence>
<name>A0AAN6VHS6_9PEZI</name>
<evidence type="ECO:0008006" key="4">
    <source>
        <dbReference type="Google" id="ProtNLM"/>
    </source>
</evidence>
<reference evidence="2" key="1">
    <citation type="journal article" date="2023" name="Mol. Phylogenet. Evol.">
        <title>Genome-scale phylogeny and comparative genomics of the fungal order Sordariales.</title>
        <authorList>
            <person name="Hensen N."/>
            <person name="Bonometti L."/>
            <person name="Westerberg I."/>
            <person name="Brannstrom I.O."/>
            <person name="Guillou S."/>
            <person name="Cros-Aarteil S."/>
            <person name="Calhoun S."/>
            <person name="Haridas S."/>
            <person name="Kuo A."/>
            <person name="Mondo S."/>
            <person name="Pangilinan J."/>
            <person name="Riley R."/>
            <person name="LaButti K."/>
            <person name="Andreopoulos B."/>
            <person name="Lipzen A."/>
            <person name="Chen C."/>
            <person name="Yan M."/>
            <person name="Daum C."/>
            <person name="Ng V."/>
            <person name="Clum A."/>
            <person name="Steindorff A."/>
            <person name="Ohm R.A."/>
            <person name="Martin F."/>
            <person name="Silar P."/>
            <person name="Natvig D.O."/>
            <person name="Lalanne C."/>
            <person name="Gautier V."/>
            <person name="Ament-Velasquez S.L."/>
            <person name="Kruys A."/>
            <person name="Hutchinson M.I."/>
            <person name="Powell A.J."/>
            <person name="Barry K."/>
            <person name="Miller A.N."/>
            <person name="Grigoriev I.V."/>
            <person name="Debuchy R."/>
            <person name="Gladieux P."/>
            <person name="Hiltunen Thoren M."/>
            <person name="Johannesson H."/>
        </authorList>
    </citation>
    <scope>NUCLEOTIDE SEQUENCE</scope>
    <source>
        <strain evidence="2">CBS 538.74</strain>
    </source>
</reference>
<dbReference type="Proteomes" id="UP001302745">
    <property type="component" value="Unassembled WGS sequence"/>
</dbReference>
<keyword evidence="3" id="KW-1185">Reference proteome</keyword>